<dbReference type="EMBL" id="BPEY01000062">
    <property type="protein sequence ID" value="GIU48848.1"/>
    <property type="molecule type" value="Genomic_DNA"/>
</dbReference>
<gene>
    <name evidence="2" type="ORF">TUM4438_31150</name>
</gene>
<proteinExistence type="predicted"/>
<feature type="chain" id="PRO_5046225307" evidence="1">
    <location>
        <begin position="22"/>
        <end position="138"/>
    </location>
</feature>
<keyword evidence="3" id="KW-1185">Reference proteome</keyword>
<evidence type="ECO:0000313" key="2">
    <source>
        <dbReference type="EMBL" id="GIU48848.1"/>
    </source>
</evidence>
<evidence type="ECO:0000256" key="1">
    <source>
        <dbReference type="SAM" id="SignalP"/>
    </source>
</evidence>
<dbReference type="Proteomes" id="UP000887104">
    <property type="component" value="Unassembled WGS sequence"/>
</dbReference>
<reference evidence="2" key="1">
    <citation type="submission" date="2021-05" db="EMBL/GenBank/DDBJ databases">
        <title>Molecular characterization for Shewanella algae harboring chromosomal blaOXA-55-like strains isolated from clinical and environment sample.</title>
        <authorList>
            <person name="Ohama Y."/>
            <person name="Aoki K."/>
            <person name="Harada S."/>
            <person name="Moriya K."/>
            <person name="Ishii Y."/>
            <person name="Tateda K."/>
        </authorList>
    </citation>
    <scope>NUCLEOTIDE SEQUENCE</scope>
    <source>
        <strain evidence="2">JCM 11563</strain>
    </source>
</reference>
<evidence type="ECO:0000313" key="3">
    <source>
        <dbReference type="Proteomes" id="UP000887104"/>
    </source>
</evidence>
<sequence length="138" mass="15216">MYRLISTTLLLLCFAQPAAHAASEAECAIWLCLPTGFGSGCGDAKDAFKDRIKKFKPPLPEFLGCVLSDSSMPNIPNMPEVEMSSKEGVSARLENGRIIDGQECYCNGDWCAPQGCVETLKWVETYIDGVKSGERYYY</sequence>
<feature type="signal peptide" evidence="1">
    <location>
        <begin position="1"/>
        <end position="21"/>
    </location>
</feature>
<comment type="caution">
    <text evidence="2">The sequence shown here is derived from an EMBL/GenBank/DDBJ whole genome shotgun (WGS) entry which is preliminary data.</text>
</comment>
<dbReference type="RefSeq" id="WP_220782089.1">
    <property type="nucleotide sequence ID" value="NZ_BPEY01000062.1"/>
</dbReference>
<keyword evidence="1" id="KW-0732">Signal</keyword>
<organism evidence="2 3">
    <name type="scientific">Shewanella sairae</name>
    <dbReference type="NCBI Taxonomy" id="190310"/>
    <lineage>
        <taxon>Bacteria</taxon>
        <taxon>Pseudomonadati</taxon>
        <taxon>Pseudomonadota</taxon>
        <taxon>Gammaproteobacteria</taxon>
        <taxon>Alteromonadales</taxon>
        <taxon>Shewanellaceae</taxon>
        <taxon>Shewanella</taxon>
    </lineage>
</organism>
<protein>
    <submittedName>
        <fullName evidence="2">Uncharacterized protein</fullName>
    </submittedName>
</protein>
<accession>A0ABQ4PLD2</accession>
<name>A0ABQ4PLD2_9GAMM</name>